<organism evidence="2 3">
    <name type="scientific">Paenibacillus plantiphilus</name>
    <dbReference type="NCBI Taxonomy" id="2905650"/>
    <lineage>
        <taxon>Bacteria</taxon>
        <taxon>Bacillati</taxon>
        <taxon>Bacillota</taxon>
        <taxon>Bacilli</taxon>
        <taxon>Bacillales</taxon>
        <taxon>Paenibacillaceae</taxon>
        <taxon>Paenibacillus</taxon>
    </lineage>
</organism>
<feature type="domain" description="HTH LytTR-type" evidence="1">
    <location>
        <begin position="3"/>
        <end position="96"/>
    </location>
</feature>
<accession>A0ABN8GVI0</accession>
<evidence type="ECO:0000313" key="2">
    <source>
        <dbReference type="EMBL" id="CAH1216915.1"/>
    </source>
</evidence>
<comment type="caution">
    <text evidence="2">The sequence shown here is derived from an EMBL/GenBank/DDBJ whole genome shotgun (WGS) entry which is preliminary data.</text>
</comment>
<proteinExistence type="predicted"/>
<dbReference type="SMART" id="SM00850">
    <property type="entry name" value="LytTR"/>
    <property type="match status" value="1"/>
</dbReference>
<gene>
    <name evidence="2" type="ORF">PAECIP111893_04204</name>
</gene>
<dbReference type="InterPro" id="IPR007492">
    <property type="entry name" value="LytTR_DNA-bd_dom"/>
</dbReference>
<sequence>MLNINEDVLYLQTDGGGRLLFHTFDKEYRALQGVEDWANYLHHRGFHRIDRGTIVNLRKIEVFDQELRVLILNTFDGAVSLPIAESMIKVLHEELRIMGWKR</sequence>
<dbReference type="Gene3D" id="2.40.50.1020">
    <property type="entry name" value="LytTr DNA-binding domain"/>
    <property type="match status" value="1"/>
</dbReference>
<keyword evidence="3" id="KW-1185">Reference proteome</keyword>
<dbReference type="RefSeq" id="WP_236344570.1">
    <property type="nucleotide sequence ID" value="NZ_CAKMMF010000027.1"/>
</dbReference>
<reference evidence="2" key="1">
    <citation type="submission" date="2022-01" db="EMBL/GenBank/DDBJ databases">
        <authorList>
            <person name="Criscuolo A."/>
        </authorList>
    </citation>
    <scope>NUCLEOTIDE SEQUENCE</scope>
    <source>
        <strain evidence="2">CIP111893</strain>
    </source>
</reference>
<evidence type="ECO:0000313" key="3">
    <source>
        <dbReference type="Proteomes" id="UP000838686"/>
    </source>
</evidence>
<dbReference type="EMBL" id="CAKMMF010000027">
    <property type="protein sequence ID" value="CAH1216915.1"/>
    <property type="molecule type" value="Genomic_DNA"/>
</dbReference>
<name>A0ABN8GVI0_9BACL</name>
<dbReference type="Proteomes" id="UP000838686">
    <property type="component" value="Unassembled WGS sequence"/>
</dbReference>
<dbReference type="Pfam" id="PF04397">
    <property type="entry name" value="LytTR"/>
    <property type="match status" value="1"/>
</dbReference>
<protein>
    <recommendedName>
        <fullName evidence="1">HTH LytTR-type domain-containing protein</fullName>
    </recommendedName>
</protein>
<evidence type="ECO:0000259" key="1">
    <source>
        <dbReference type="SMART" id="SM00850"/>
    </source>
</evidence>